<keyword evidence="3 6" id="KW-0812">Transmembrane</keyword>
<dbReference type="RefSeq" id="WP_141374712.1">
    <property type="nucleotide sequence ID" value="NZ_BAPL01000030.1"/>
</dbReference>
<feature type="transmembrane region" description="Helical" evidence="6">
    <location>
        <begin position="311"/>
        <end position="330"/>
    </location>
</feature>
<comment type="caution">
    <text evidence="7">The sequence shown here is derived from an EMBL/GenBank/DDBJ whole genome shotgun (WGS) entry which is preliminary data.</text>
</comment>
<feature type="transmembrane region" description="Helical" evidence="6">
    <location>
        <begin position="336"/>
        <end position="356"/>
    </location>
</feature>
<accession>A0A4Y3TVK1</accession>
<dbReference type="Pfam" id="PF03739">
    <property type="entry name" value="LptF_LptG"/>
    <property type="match status" value="1"/>
</dbReference>
<evidence type="ECO:0000256" key="6">
    <source>
        <dbReference type="SAM" id="Phobius"/>
    </source>
</evidence>
<feature type="transmembrane region" description="Helical" evidence="6">
    <location>
        <begin position="145"/>
        <end position="165"/>
    </location>
</feature>
<feature type="transmembrane region" description="Helical" evidence="6">
    <location>
        <begin position="12"/>
        <end position="33"/>
    </location>
</feature>
<feature type="transmembrane region" description="Helical" evidence="6">
    <location>
        <begin position="53"/>
        <end position="82"/>
    </location>
</feature>
<dbReference type="PANTHER" id="PTHR33529:SF6">
    <property type="entry name" value="YJGP_YJGQ FAMILY PERMEASE"/>
    <property type="match status" value="1"/>
</dbReference>
<dbReference type="AlphaFoldDB" id="A0A4Y3TVK1"/>
<name>A0A4Y3TVK1_9PROT</name>
<evidence type="ECO:0000256" key="1">
    <source>
        <dbReference type="ARBA" id="ARBA00004651"/>
    </source>
</evidence>
<evidence type="ECO:0000313" key="8">
    <source>
        <dbReference type="Proteomes" id="UP000317730"/>
    </source>
</evidence>
<dbReference type="EMBL" id="BJMV01000002">
    <property type="protein sequence ID" value="GEB84775.1"/>
    <property type="molecule type" value="Genomic_DNA"/>
</dbReference>
<evidence type="ECO:0000256" key="2">
    <source>
        <dbReference type="ARBA" id="ARBA00022475"/>
    </source>
</evidence>
<dbReference type="OrthoDB" id="8477889at2"/>
<evidence type="ECO:0000313" key="7">
    <source>
        <dbReference type="EMBL" id="GEB84775.1"/>
    </source>
</evidence>
<dbReference type="GO" id="GO:0015920">
    <property type="term" value="P:lipopolysaccharide transport"/>
    <property type="evidence" value="ECO:0007669"/>
    <property type="project" value="TreeGrafter"/>
</dbReference>
<feature type="transmembrane region" description="Helical" evidence="6">
    <location>
        <begin position="103"/>
        <end position="125"/>
    </location>
</feature>
<dbReference type="InterPro" id="IPR030922">
    <property type="entry name" value="LptF"/>
</dbReference>
<dbReference type="NCBIfam" id="TIGR04407">
    <property type="entry name" value="LptF_YjgP"/>
    <property type="match status" value="1"/>
</dbReference>
<sequence>MLLVPGILNRYLARQIILGIVGTIAVLTPLVWLMQVLHLLPLLSRQGVSFLSFLWMILLILPGLVEIILPVAVFIAILVTYSRAMADRELTVMLASGRSPAQLSRPAIVITGACILLSYLLTLVIVPYSARHIHHLQQSLRSQGAVLLLQDGVFFNIMPGLTVYVRQKDSNGELHGLLINDERQPGHSSTVLARHGVMIIKDHMPLLVMLDGSRQEIDPHTGHLGMVYFTQEVLSLSSDTQHAEGPSPEELPLSTLMHPPKTVSAHESGRMIAEGWKRLGEPLTALALAVIALNATLRGQFSRQASVQRPAWAVLAVIAFIALNLMLHSLSVKHVVFGIISPCVALLVGAIGLFRLRDRAG</sequence>
<dbReference type="PANTHER" id="PTHR33529">
    <property type="entry name" value="SLR0882 PROTEIN-RELATED"/>
    <property type="match status" value="1"/>
</dbReference>
<keyword evidence="5 6" id="KW-0472">Membrane</keyword>
<dbReference type="GO" id="GO:0055085">
    <property type="term" value="P:transmembrane transport"/>
    <property type="evidence" value="ECO:0007669"/>
    <property type="project" value="InterPro"/>
</dbReference>
<dbReference type="Proteomes" id="UP000317730">
    <property type="component" value="Unassembled WGS sequence"/>
</dbReference>
<keyword evidence="2" id="KW-1003">Cell membrane</keyword>
<keyword evidence="4 6" id="KW-1133">Transmembrane helix</keyword>
<dbReference type="InterPro" id="IPR005495">
    <property type="entry name" value="LptG/LptF_permease"/>
</dbReference>
<protein>
    <submittedName>
        <fullName evidence="7">LPS export ABC transporter permease LptF</fullName>
    </submittedName>
</protein>
<keyword evidence="8" id="KW-1185">Reference proteome</keyword>
<dbReference type="GO" id="GO:0043190">
    <property type="term" value="C:ATP-binding cassette (ABC) transporter complex"/>
    <property type="evidence" value="ECO:0007669"/>
    <property type="project" value="InterPro"/>
</dbReference>
<comment type="subcellular location">
    <subcellularLocation>
        <location evidence="1">Cell membrane</location>
        <topology evidence="1">Multi-pass membrane protein</topology>
    </subcellularLocation>
</comment>
<evidence type="ECO:0000256" key="5">
    <source>
        <dbReference type="ARBA" id="ARBA00023136"/>
    </source>
</evidence>
<evidence type="ECO:0000256" key="4">
    <source>
        <dbReference type="ARBA" id="ARBA00022989"/>
    </source>
</evidence>
<reference evidence="7 8" key="1">
    <citation type="submission" date="2019-06" db="EMBL/GenBank/DDBJ databases">
        <title>Whole genome shotgun sequence of Acetobacter peroxydans NBRC 13755.</title>
        <authorList>
            <person name="Hosoyama A."/>
            <person name="Uohara A."/>
            <person name="Ohji S."/>
            <person name="Ichikawa N."/>
        </authorList>
    </citation>
    <scope>NUCLEOTIDE SEQUENCE [LARGE SCALE GENOMIC DNA]</scope>
    <source>
        <strain evidence="7 8">NBRC 13755</strain>
    </source>
</reference>
<proteinExistence type="predicted"/>
<organism evidence="7 8">
    <name type="scientific">Acetobacter peroxydans</name>
    <dbReference type="NCBI Taxonomy" id="104098"/>
    <lineage>
        <taxon>Bacteria</taxon>
        <taxon>Pseudomonadati</taxon>
        <taxon>Pseudomonadota</taxon>
        <taxon>Alphaproteobacteria</taxon>
        <taxon>Acetobacterales</taxon>
        <taxon>Acetobacteraceae</taxon>
        <taxon>Acetobacter</taxon>
    </lineage>
</organism>
<evidence type="ECO:0000256" key="3">
    <source>
        <dbReference type="ARBA" id="ARBA00022692"/>
    </source>
</evidence>
<gene>
    <name evidence="7" type="ORF">APE01nite_05720</name>
</gene>